<accession>A0A8C9G1P5</accession>
<evidence type="ECO:0000313" key="2">
    <source>
        <dbReference type="Ensembl" id="ENSPSTP00000024397.1"/>
    </source>
</evidence>
<feature type="region of interest" description="Disordered" evidence="1">
    <location>
        <begin position="1"/>
        <end position="20"/>
    </location>
</feature>
<organism evidence="2 3">
    <name type="scientific">Pavo cristatus</name>
    <name type="common">Indian peafowl</name>
    <name type="synonym">Blue peafowl</name>
    <dbReference type="NCBI Taxonomy" id="9049"/>
    <lineage>
        <taxon>Eukaryota</taxon>
        <taxon>Metazoa</taxon>
        <taxon>Chordata</taxon>
        <taxon>Craniata</taxon>
        <taxon>Vertebrata</taxon>
        <taxon>Euteleostomi</taxon>
        <taxon>Archelosauria</taxon>
        <taxon>Archosauria</taxon>
        <taxon>Dinosauria</taxon>
        <taxon>Saurischia</taxon>
        <taxon>Theropoda</taxon>
        <taxon>Coelurosauria</taxon>
        <taxon>Aves</taxon>
        <taxon>Neognathae</taxon>
        <taxon>Galloanserae</taxon>
        <taxon>Galliformes</taxon>
        <taxon>Phasianidae</taxon>
        <taxon>Phasianinae</taxon>
        <taxon>Pavo</taxon>
    </lineage>
</organism>
<dbReference type="Proteomes" id="UP000694428">
    <property type="component" value="Unplaced"/>
</dbReference>
<reference evidence="2" key="1">
    <citation type="submission" date="2025-08" db="UniProtKB">
        <authorList>
            <consortium name="Ensembl"/>
        </authorList>
    </citation>
    <scope>IDENTIFICATION</scope>
</reference>
<dbReference type="AlphaFoldDB" id="A0A8C9G1P5"/>
<reference evidence="2" key="2">
    <citation type="submission" date="2025-09" db="UniProtKB">
        <authorList>
            <consortium name="Ensembl"/>
        </authorList>
    </citation>
    <scope>IDENTIFICATION</scope>
</reference>
<keyword evidence="3" id="KW-1185">Reference proteome</keyword>
<evidence type="ECO:0000256" key="1">
    <source>
        <dbReference type="SAM" id="MobiDB-lite"/>
    </source>
</evidence>
<name>A0A8C9G1P5_PAVCR</name>
<feature type="region of interest" description="Disordered" evidence="1">
    <location>
        <begin position="95"/>
        <end position="117"/>
    </location>
</feature>
<evidence type="ECO:0000313" key="3">
    <source>
        <dbReference type="Proteomes" id="UP000694428"/>
    </source>
</evidence>
<dbReference type="Ensembl" id="ENSPSTT00000025672.1">
    <property type="protein sequence ID" value="ENSPSTP00000024397.1"/>
    <property type="gene ID" value="ENSPSTG00000018004.1"/>
</dbReference>
<proteinExistence type="predicted"/>
<protein>
    <submittedName>
        <fullName evidence="2">Uncharacterized protein</fullName>
    </submittedName>
</protein>
<sequence>NVSGQAGSMKSHGPTCRNSSVCEERGYPGVLFLTVFLGQGFLSAVLVPGRAEHGAMAEAGVEARGMGYMQGVCMTSSTFRPEPPVGHRQLEDRCQEHREFEPKGKKIREWEPNKFSE</sequence>